<dbReference type="Pfam" id="PF02371">
    <property type="entry name" value="Transposase_20"/>
    <property type="match status" value="1"/>
</dbReference>
<dbReference type="PANTHER" id="PTHR33055">
    <property type="entry name" value="TRANSPOSASE FOR INSERTION SEQUENCE ELEMENT IS1111A"/>
    <property type="match status" value="1"/>
</dbReference>
<sequence length="204" mass="21876">MQPPASPAPSPEQVRLTDLVRRRRQLVDTAAQEKQREPIPGQPLVTGSVERHLAFLVGEIAAIDQAIADAIEADGMLARRAELLRSIPGVGVVTAATLVAELPELGTTGNKQIAALTGVAPMNRDSGMSRGQAHIAGGRMSARCCLYMATVVAIRCNPAIRPFYKHLREQGKPPKVAIVAAMRKLITTANSMLAHDRPWRADPA</sequence>
<name>A0ABS0XL71_9SPHN</name>
<feature type="domain" description="Transposase IS116/IS110/IS902 C-terminal" evidence="1">
    <location>
        <begin position="81"/>
        <end position="165"/>
    </location>
</feature>
<gene>
    <name evidence="2" type="ORF">JAO74_01785</name>
</gene>
<proteinExistence type="predicted"/>
<dbReference type="InterPro" id="IPR047650">
    <property type="entry name" value="Transpos_IS110"/>
</dbReference>
<organism evidence="2 3">
    <name type="scientific">Sphingomonas mollis</name>
    <dbReference type="NCBI Taxonomy" id="2795726"/>
    <lineage>
        <taxon>Bacteria</taxon>
        <taxon>Pseudomonadati</taxon>
        <taxon>Pseudomonadota</taxon>
        <taxon>Alphaproteobacteria</taxon>
        <taxon>Sphingomonadales</taxon>
        <taxon>Sphingomonadaceae</taxon>
        <taxon>Sphingomonas</taxon>
    </lineage>
</organism>
<keyword evidence="3" id="KW-1185">Reference proteome</keyword>
<comment type="caution">
    <text evidence="2">The sequence shown here is derived from an EMBL/GenBank/DDBJ whole genome shotgun (WGS) entry which is preliminary data.</text>
</comment>
<protein>
    <submittedName>
        <fullName evidence="2">IS110 family transposase</fullName>
    </submittedName>
</protein>
<accession>A0ABS0XL71</accession>
<dbReference type="EMBL" id="JAELXS010000001">
    <property type="protein sequence ID" value="MBJ6120515.1"/>
    <property type="molecule type" value="Genomic_DNA"/>
</dbReference>
<dbReference type="PANTHER" id="PTHR33055:SF13">
    <property type="entry name" value="TRANSPOSASE"/>
    <property type="match status" value="1"/>
</dbReference>
<dbReference type="RefSeq" id="WP_199034434.1">
    <property type="nucleotide sequence ID" value="NZ_JAELXS010000001.1"/>
</dbReference>
<evidence type="ECO:0000313" key="2">
    <source>
        <dbReference type="EMBL" id="MBJ6120515.1"/>
    </source>
</evidence>
<evidence type="ECO:0000313" key="3">
    <source>
        <dbReference type="Proteomes" id="UP000640426"/>
    </source>
</evidence>
<dbReference type="InterPro" id="IPR003346">
    <property type="entry name" value="Transposase_20"/>
</dbReference>
<dbReference type="Proteomes" id="UP000640426">
    <property type="component" value="Unassembled WGS sequence"/>
</dbReference>
<evidence type="ECO:0000259" key="1">
    <source>
        <dbReference type="Pfam" id="PF02371"/>
    </source>
</evidence>
<reference evidence="3" key="1">
    <citation type="submission" date="2020-12" db="EMBL/GenBank/DDBJ databases">
        <title>Hymenobacter sp.</title>
        <authorList>
            <person name="Kim M.K."/>
        </authorList>
    </citation>
    <scope>NUCLEOTIDE SEQUENCE [LARGE SCALE GENOMIC DNA]</scope>
    <source>
        <strain evidence="3">BT553</strain>
    </source>
</reference>